<comment type="subcellular location">
    <subcellularLocation>
        <location evidence="1">Cell inner membrane</location>
        <topology evidence="1">Single-pass membrane protein</topology>
        <orientation evidence="1">Periplasmic side</orientation>
    </subcellularLocation>
</comment>
<dbReference type="GO" id="GO:0031992">
    <property type="term" value="F:energy transducer activity"/>
    <property type="evidence" value="ECO:0007669"/>
    <property type="project" value="TreeGrafter"/>
</dbReference>
<feature type="domain" description="TonB C-terminal" evidence="12">
    <location>
        <begin position="194"/>
        <end position="291"/>
    </location>
</feature>
<dbReference type="PANTHER" id="PTHR33446">
    <property type="entry name" value="PROTEIN TONB-RELATED"/>
    <property type="match status" value="1"/>
</dbReference>
<keyword evidence="8 11" id="KW-1133">Transmembrane helix</keyword>
<evidence type="ECO:0000256" key="7">
    <source>
        <dbReference type="ARBA" id="ARBA00022927"/>
    </source>
</evidence>
<feature type="transmembrane region" description="Helical" evidence="11">
    <location>
        <begin position="21"/>
        <end position="40"/>
    </location>
</feature>
<gene>
    <name evidence="13" type="ORF">MNBD_GAMMA05-2136</name>
</gene>
<feature type="compositionally biased region" description="Polar residues" evidence="10">
    <location>
        <begin position="146"/>
        <end position="157"/>
    </location>
</feature>
<dbReference type="Gene3D" id="3.30.1150.10">
    <property type="match status" value="1"/>
</dbReference>
<evidence type="ECO:0000256" key="3">
    <source>
        <dbReference type="ARBA" id="ARBA00022448"/>
    </source>
</evidence>
<dbReference type="AlphaFoldDB" id="A0A3B0WI95"/>
<dbReference type="GO" id="GO:0015031">
    <property type="term" value="P:protein transport"/>
    <property type="evidence" value="ECO:0007669"/>
    <property type="project" value="UniProtKB-KW"/>
</dbReference>
<evidence type="ECO:0000313" key="13">
    <source>
        <dbReference type="EMBL" id="VAW55565.1"/>
    </source>
</evidence>
<dbReference type="NCBIfam" id="TIGR01352">
    <property type="entry name" value="tonB_Cterm"/>
    <property type="match status" value="1"/>
</dbReference>
<dbReference type="GO" id="GO:0055085">
    <property type="term" value="P:transmembrane transport"/>
    <property type="evidence" value="ECO:0007669"/>
    <property type="project" value="InterPro"/>
</dbReference>
<evidence type="ECO:0000256" key="10">
    <source>
        <dbReference type="SAM" id="MobiDB-lite"/>
    </source>
</evidence>
<evidence type="ECO:0000256" key="6">
    <source>
        <dbReference type="ARBA" id="ARBA00022692"/>
    </source>
</evidence>
<evidence type="ECO:0000256" key="5">
    <source>
        <dbReference type="ARBA" id="ARBA00022519"/>
    </source>
</evidence>
<evidence type="ECO:0000256" key="4">
    <source>
        <dbReference type="ARBA" id="ARBA00022475"/>
    </source>
</evidence>
<reference evidence="13" key="1">
    <citation type="submission" date="2018-06" db="EMBL/GenBank/DDBJ databases">
        <authorList>
            <person name="Zhirakovskaya E."/>
        </authorList>
    </citation>
    <scope>NUCLEOTIDE SEQUENCE</scope>
</reference>
<dbReference type="Pfam" id="PF03544">
    <property type="entry name" value="TonB_C"/>
    <property type="match status" value="1"/>
</dbReference>
<proteinExistence type="inferred from homology"/>
<keyword evidence="5" id="KW-0997">Cell inner membrane</keyword>
<evidence type="ECO:0000259" key="12">
    <source>
        <dbReference type="PROSITE" id="PS52015"/>
    </source>
</evidence>
<organism evidence="13">
    <name type="scientific">hydrothermal vent metagenome</name>
    <dbReference type="NCBI Taxonomy" id="652676"/>
    <lineage>
        <taxon>unclassified sequences</taxon>
        <taxon>metagenomes</taxon>
        <taxon>ecological metagenomes</taxon>
    </lineage>
</organism>
<keyword evidence="9 11" id="KW-0472">Membrane</keyword>
<evidence type="ECO:0000256" key="2">
    <source>
        <dbReference type="ARBA" id="ARBA00006555"/>
    </source>
</evidence>
<keyword evidence="3" id="KW-0813">Transport</keyword>
<feature type="region of interest" description="Disordered" evidence="10">
    <location>
        <begin position="134"/>
        <end position="157"/>
    </location>
</feature>
<keyword evidence="4" id="KW-1003">Cell membrane</keyword>
<keyword evidence="6 11" id="KW-0812">Transmembrane</keyword>
<evidence type="ECO:0000256" key="1">
    <source>
        <dbReference type="ARBA" id="ARBA00004383"/>
    </source>
</evidence>
<dbReference type="EMBL" id="UOFE01000049">
    <property type="protein sequence ID" value="VAW55565.1"/>
    <property type="molecule type" value="Genomic_DNA"/>
</dbReference>
<name>A0A3B0WI95_9ZZZZ</name>
<keyword evidence="7" id="KW-0653">Protein transport</keyword>
<dbReference type="InterPro" id="IPR051045">
    <property type="entry name" value="TonB-dependent_transducer"/>
</dbReference>
<comment type="similarity">
    <text evidence="2">Belongs to the TonB family.</text>
</comment>
<dbReference type="InterPro" id="IPR037682">
    <property type="entry name" value="TonB_C"/>
</dbReference>
<accession>A0A3B0WI95</accession>
<protein>
    <recommendedName>
        <fullName evidence="12">TonB C-terminal domain-containing protein</fullName>
    </recommendedName>
</protein>
<sequence>MAKRKTIQAKITDNDRFGMTFFLATIFHGMVILGVTFTIAPDADSKTSPALDIILVQTQSPDEVEKAEFLAQVSQQGGGNAPEKARPQELFSAPTLSNQPGIAKQISIQQAQKQKKNEQLALLSQSHAEYNIKTQDESAKAEDESNLTQNDTNKNTQTARLAAEISNAIEEQASIDRTRYLNSSTKEFTPAKYMREWINRVERIGNLNYPDQARRSKLSGTLILDVVINAEGKLIKTDLRQSSGHQILDDAAKRIVRLAAPFSTFPKKLRQEADVIHITRSWEFLNNSQIRTR</sequence>
<dbReference type="SUPFAM" id="SSF74653">
    <property type="entry name" value="TolA/TonB C-terminal domain"/>
    <property type="match status" value="1"/>
</dbReference>
<dbReference type="GO" id="GO:0098797">
    <property type="term" value="C:plasma membrane protein complex"/>
    <property type="evidence" value="ECO:0007669"/>
    <property type="project" value="TreeGrafter"/>
</dbReference>
<dbReference type="PANTHER" id="PTHR33446:SF11">
    <property type="entry name" value="TONB3"/>
    <property type="match status" value="1"/>
</dbReference>
<dbReference type="PROSITE" id="PS52015">
    <property type="entry name" value="TONB_CTD"/>
    <property type="match status" value="1"/>
</dbReference>
<evidence type="ECO:0000256" key="8">
    <source>
        <dbReference type="ARBA" id="ARBA00022989"/>
    </source>
</evidence>
<dbReference type="InterPro" id="IPR006260">
    <property type="entry name" value="TonB/TolA_C"/>
</dbReference>
<evidence type="ECO:0000256" key="9">
    <source>
        <dbReference type="ARBA" id="ARBA00023136"/>
    </source>
</evidence>
<evidence type="ECO:0000256" key="11">
    <source>
        <dbReference type="SAM" id="Phobius"/>
    </source>
</evidence>
<feature type="compositionally biased region" description="Basic and acidic residues" evidence="10">
    <location>
        <begin position="134"/>
        <end position="143"/>
    </location>
</feature>